<dbReference type="PANTHER" id="PTHR13271:SF146">
    <property type="entry name" value="SET DOMAIN-CONTAINING PROTEIN"/>
    <property type="match status" value="1"/>
</dbReference>
<name>A0A1X7RP38_ZYMT9</name>
<dbReference type="GO" id="GO:0016279">
    <property type="term" value="F:protein-lysine N-methyltransferase activity"/>
    <property type="evidence" value="ECO:0007669"/>
    <property type="project" value="InterPro"/>
</dbReference>
<protein>
    <submittedName>
        <fullName evidence="1">Uncharacterized protein</fullName>
    </submittedName>
</protein>
<dbReference type="CDD" id="cd19180">
    <property type="entry name" value="SET_SpSET10-like"/>
    <property type="match status" value="1"/>
</dbReference>
<accession>A0A1X7RP38</accession>
<dbReference type="PANTHER" id="PTHR13271">
    <property type="entry name" value="UNCHARACTERIZED PUTATIVE METHYLTRANSFERASE"/>
    <property type="match status" value="1"/>
</dbReference>
<dbReference type="GO" id="GO:0005634">
    <property type="term" value="C:nucleus"/>
    <property type="evidence" value="ECO:0007669"/>
    <property type="project" value="TreeGrafter"/>
</dbReference>
<evidence type="ECO:0000313" key="2">
    <source>
        <dbReference type="Proteomes" id="UP000215127"/>
    </source>
</evidence>
<keyword evidence="2" id="KW-1185">Reference proteome</keyword>
<evidence type="ECO:0000313" key="1">
    <source>
        <dbReference type="EMBL" id="SMQ49168.1"/>
    </source>
</evidence>
<dbReference type="InterPro" id="IPR046341">
    <property type="entry name" value="SET_dom_sf"/>
</dbReference>
<dbReference type="Gene3D" id="3.90.1410.10">
    <property type="entry name" value="set domain protein methyltransferase, domain 1"/>
    <property type="match status" value="1"/>
</dbReference>
<dbReference type="InterPro" id="IPR044432">
    <property type="entry name" value="Set10/Efm1_SET"/>
</dbReference>
<dbReference type="SUPFAM" id="SSF82199">
    <property type="entry name" value="SET domain"/>
    <property type="match status" value="1"/>
</dbReference>
<organism evidence="1 2">
    <name type="scientific">Zymoseptoria tritici (strain ST99CH_3D7)</name>
    <dbReference type="NCBI Taxonomy" id="1276538"/>
    <lineage>
        <taxon>Eukaryota</taxon>
        <taxon>Fungi</taxon>
        <taxon>Dikarya</taxon>
        <taxon>Ascomycota</taxon>
        <taxon>Pezizomycotina</taxon>
        <taxon>Dothideomycetes</taxon>
        <taxon>Dothideomycetidae</taxon>
        <taxon>Mycosphaerellales</taxon>
        <taxon>Mycosphaerellaceae</taxon>
        <taxon>Zymoseptoria</taxon>
    </lineage>
</organism>
<dbReference type="AlphaFoldDB" id="A0A1X7RP38"/>
<gene>
    <name evidence="1" type="ORF">ZT3D7_G4319</name>
</gene>
<dbReference type="STRING" id="1276538.A0A1X7RP38"/>
<proteinExistence type="predicted"/>
<dbReference type="InterPro" id="IPR050600">
    <property type="entry name" value="SETD3_SETD6_MTase"/>
</dbReference>
<sequence>MPSTGQLQTLRLWLEDNGGYVNPAIDLDWNETAGVHCRVNFASSLGPDSRICTVPHSLALSSLNALVDDSFSVFRNRGLAPEAIGYFYLMHQYINKAKSFWRPYLQTLPGPEHEHLTPFWFEDEDLQWLADTDVLHTTKARQKLQEEHYAKGIDMLNRAKIDVEPYTWPLFKWAVTMFTSRSFSSRALRPLDSKYWAAYKVGPQGQRQTALVDMSRVSAEDQDFPVLFPVIDIPNHSPTARVDWAFDPGRFSITVKDPIPGGEEAFNNYGPKSNDELLLGYGFCIPNNLDDKVLLTLKPPPSDLQAAIRPFQPGYFSATNGHWSSEKATFGIKRLTWFDSMSSDPVSLFQQLPEPLLELMLYILRHTRDLPFVFQSDPLAYLTQLSSLGRQYLPFLARMIVQSLAPKLATLQASTPHDSPSNAKQSLAKVYRDGQITILTSVMNSLRSYLRSLLPSTGTPIQGTGLYTLETLLGLFSAVAGREQVDDFLTGIAANAGTDDVDQLRQAGWEDDMLVLLLCFAYPDLWSADSLLEYVRSITAKIADQASDTMEEELAPAQSAMDIVQVAAEACPGTRWCDEKWSPQFVAGVGGKVLAFESFAMVVPSDTGEDEVRSVVYVHREA</sequence>
<dbReference type="Proteomes" id="UP000215127">
    <property type="component" value="Chromosome 3"/>
</dbReference>
<reference evidence="1 2" key="1">
    <citation type="submission" date="2016-06" db="EMBL/GenBank/DDBJ databases">
        <authorList>
            <person name="Kjaerup R.B."/>
            <person name="Dalgaard T.S."/>
            <person name="Juul-Madsen H.R."/>
        </authorList>
    </citation>
    <scope>NUCLEOTIDE SEQUENCE [LARGE SCALE GENOMIC DNA]</scope>
</reference>
<dbReference type="EMBL" id="LT853694">
    <property type="protein sequence ID" value="SMQ49168.1"/>
    <property type="molecule type" value="Genomic_DNA"/>
</dbReference>